<comment type="caution">
    <text evidence="1">The sequence shown here is derived from an EMBL/GenBank/DDBJ whole genome shotgun (WGS) entry which is preliminary data.</text>
</comment>
<dbReference type="EMBL" id="RCSW01000001">
    <property type="protein sequence ID" value="KAF7955402.1"/>
    <property type="molecule type" value="Genomic_DNA"/>
</dbReference>
<gene>
    <name evidence="1" type="ORF">EAE97_000661</name>
</gene>
<evidence type="ECO:0000313" key="1">
    <source>
        <dbReference type="EMBL" id="KAF7955402.1"/>
    </source>
</evidence>
<evidence type="ECO:0000313" key="2">
    <source>
        <dbReference type="Proteomes" id="UP000710849"/>
    </source>
</evidence>
<keyword evidence="2" id="KW-1185">Reference proteome</keyword>
<proteinExistence type="predicted"/>
<protein>
    <submittedName>
        <fullName evidence="1">Uncharacterized protein</fullName>
    </submittedName>
</protein>
<reference evidence="1 2" key="1">
    <citation type="journal article" date="2020" name="Genome Biol. Evol.">
        <title>Comparative genomics of Sclerotiniaceae.</title>
        <authorList>
            <person name="Valero Jimenez C.A."/>
            <person name="Steentjes M."/>
            <person name="Scholten O.E."/>
            <person name="Van Kan J.A.L."/>
        </authorList>
    </citation>
    <scope>NUCLEOTIDE SEQUENCE [LARGE SCALE GENOMIC DNA]</scope>
    <source>
        <strain evidence="1 2">MUCL 94</strain>
    </source>
</reference>
<dbReference type="AlphaFoldDB" id="A0A9P5IY35"/>
<dbReference type="GeneID" id="62144250"/>
<sequence>MAIQREMFSLELAGPSNDLRNLLEICICIDQDLQALYRDGVRLAASYGTDGIPEYEAIGHAVFRDQNRVLPGRHVQGIQ</sequence>
<accession>A0A9P5IY35</accession>
<dbReference type="RefSeq" id="XP_038738532.1">
    <property type="nucleotide sequence ID" value="XM_038871171.1"/>
</dbReference>
<dbReference type="Proteomes" id="UP000710849">
    <property type="component" value="Unassembled WGS sequence"/>
</dbReference>
<organism evidence="1 2">
    <name type="scientific">Botrytis byssoidea</name>
    <dbReference type="NCBI Taxonomy" id="139641"/>
    <lineage>
        <taxon>Eukaryota</taxon>
        <taxon>Fungi</taxon>
        <taxon>Dikarya</taxon>
        <taxon>Ascomycota</taxon>
        <taxon>Pezizomycotina</taxon>
        <taxon>Leotiomycetes</taxon>
        <taxon>Helotiales</taxon>
        <taxon>Sclerotiniaceae</taxon>
        <taxon>Botrytis</taxon>
    </lineage>
</organism>
<name>A0A9P5IY35_9HELO</name>